<organism evidence="6 7">
    <name type="scientific">Thermodesulfitimonas autotrophica</name>
    <dbReference type="NCBI Taxonomy" id="1894989"/>
    <lineage>
        <taxon>Bacteria</taxon>
        <taxon>Bacillati</taxon>
        <taxon>Bacillota</taxon>
        <taxon>Clostridia</taxon>
        <taxon>Thermoanaerobacterales</taxon>
        <taxon>Thermoanaerobacteraceae</taxon>
        <taxon>Thermodesulfitimonas</taxon>
    </lineage>
</organism>
<dbReference type="GO" id="GO:0000160">
    <property type="term" value="P:phosphorelay signal transduction system"/>
    <property type="evidence" value="ECO:0007669"/>
    <property type="project" value="InterPro"/>
</dbReference>
<dbReference type="InterPro" id="IPR001789">
    <property type="entry name" value="Sig_transdc_resp-reg_receiver"/>
</dbReference>
<accession>A0A3N5APM7</accession>
<dbReference type="Pfam" id="PF00072">
    <property type="entry name" value="Response_reg"/>
    <property type="match status" value="1"/>
</dbReference>
<protein>
    <recommendedName>
        <fullName evidence="1">Stage 0 sporulation protein A homolog</fullName>
    </recommendedName>
</protein>
<comment type="function">
    <text evidence="3">May play the central regulatory role in sporulation. It may be an element of the effector pathway responsible for the activation of sporulation genes in response to nutritional stress. Spo0A may act in concert with spo0H (a sigma factor) to control the expression of some genes that are critical to the sporulation process.</text>
</comment>
<keyword evidence="7" id="KW-1185">Reference proteome</keyword>
<reference evidence="6 7" key="1">
    <citation type="submission" date="2018-11" db="EMBL/GenBank/DDBJ databases">
        <title>Genomic Encyclopedia of Type Strains, Phase IV (KMG-IV): sequencing the most valuable type-strain genomes for metagenomic binning, comparative biology and taxonomic classification.</title>
        <authorList>
            <person name="Goeker M."/>
        </authorList>
    </citation>
    <scope>NUCLEOTIDE SEQUENCE [LARGE SCALE GENOMIC DNA]</scope>
    <source>
        <strain evidence="6 7">DSM 102936</strain>
    </source>
</reference>
<keyword evidence="2 4" id="KW-0597">Phosphoprotein</keyword>
<dbReference type="SMART" id="SM00448">
    <property type="entry name" value="REC"/>
    <property type="match status" value="1"/>
</dbReference>
<proteinExistence type="predicted"/>
<dbReference type="OrthoDB" id="9808843at2"/>
<feature type="domain" description="Response regulatory" evidence="5">
    <location>
        <begin position="3"/>
        <end position="112"/>
    </location>
</feature>
<dbReference type="Gene3D" id="3.40.50.2300">
    <property type="match status" value="1"/>
</dbReference>
<evidence type="ECO:0000256" key="2">
    <source>
        <dbReference type="ARBA" id="ARBA00022553"/>
    </source>
</evidence>
<sequence length="118" mass="12815">MSYILVIDDEPLICWLVEEALRESGYRVKTAPDWQKGLSLAREEAPALVLVDLKLPGKSGVAVLDELARLAPGVPGVLITGEPGEVSVPQAAFVLRKPFDLSDLRRLVQEMVPLSGKP</sequence>
<dbReference type="AlphaFoldDB" id="A0A3N5APM7"/>
<feature type="modified residue" description="4-aspartylphosphate" evidence="4">
    <location>
        <position position="52"/>
    </location>
</feature>
<dbReference type="InterPro" id="IPR050595">
    <property type="entry name" value="Bact_response_regulator"/>
</dbReference>
<name>A0A3N5APM7_9THEO</name>
<dbReference type="Proteomes" id="UP000282654">
    <property type="component" value="Unassembled WGS sequence"/>
</dbReference>
<dbReference type="EMBL" id="RKRE01000002">
    <property type="protein sequence ID" value="RPF47059.1"/>
    <property type="molecule type" value="Genomic_DNA"/>
</dbReference>
<dbReference type="PROSITE" id="PS50110">
    <property type="entry name" value="RESPONSE_REGULATORY"/>
    <property type="match status" value="1"/>
</dbReference>
<dbReference type="CDD" id="cd00156">
    <property type="entry name" value="REC"/>
    <property type="match status" value="1"/>
</dbReference>
<gene>
    <name evidence="6" type="ORF">EDD75_1331</name>
</gene>
<evidence type="ECO:0000256" key="1">
    <source>
        <dbReference type="ARBA" id="ARBA00018672"/>
    </source>
</evidence>
<evidence type="ECO:0000313" key="6">
    <source>
        <dbReference type="EMBL" id="RPF47059.1"/>
    </source>
</evidence>
<dbReference type="InterPro" id="IPR011006">
    <property type="entry name" value="CheY-like_superfamily"/>
</dbReference>
<evidence type="ECO:0000256" key="4">
    <source>
        <dbReference type="PROSITE-ProRule" id="PRU00169"/>
    </source>
</evidence>
<dbReference type="PANTHER" id="PTHR44591:SF23">
    <property type="entry name" value="CHEY SUBFAMILY"/>
    <property type="match status" value="1"/>
</dbReference>
<dbReference type="PANTHER" id="PTHR44591">
    <property type="entry name" value="STRESS RESPONSE REGULATOR PROTEIN 1"/>
    <property type="match status" value="1"/>
</dbReference>
<comment type="caution">
    <text evidence="6">The sequence shown here is derived from an EMBL/GenBank/DDBJ whole genome shotgun (WGS) entry which is preliminary data.</text>
</comment>
<evidence type="ECO:0000313" key="7">
    <source>
        <dbReference type="Proteomes" id="UP000282654"/>
    </source>
</evidence>
<evidence type="ECO:0000259" key="5">
    <source>
        <dbReference type="PROSITE" id="PS50110"/>
    </source>
</evidence>
<evidence type="ECO:0000256" key="3">
    <source>
        <dbReference type="ARBA" id="ARBA00024867"/>
    </source>
</evidence>
<dbReference type="SUPFAM" id="SSF52172">
    <property type="entry name" value="CheY-like"/>
    <property type="match status" value="1"/>
</dbReference>
<dbReference type="RefSeq" id="WP_123929785.1">
    <property type="nucleotide sequence ID" value="NZ_RKRE01000002.1"/>
</dbReference>